<organism evidence="4 5">
    <name type="scientific">Fasciolopsis buskii</name>
    <dbReference type="NCBI Taxonomy" id="27845"/>
    <lineage>
        <taxon>Eukaryota</taxon>
        <taxon>Metazoa</taxon>
        <taxon>Spiralia</taxon>
        <taxon>Lophotrochozoa</taxon>
        <taxon>Platyhelminthes</taxon>
        <taxon>Trematoda</taxon>
        <taxon>Digenea</taxon>
        <taxon>Plagiorchiida</taxon>
        <taxon>Echinostomata</taxon>
        <taxon>Echinostomatoidea</taxon>
        <taxon>Fasciolidae</taxon>
        <taxon>Fasciolopsis</taxon>
    </lineage>
</organism>
<protein>
    <submittedName>
        <fullName evidence="4">F-box/WD repeat-containing protein 9</fullName>
    </submittedName>
</protein>
<proteinExistence type="predicted"/>
<dbReference type="InterPro" id="IPR015943">
    <property type="entry name" value="WD40/YVTN_repeat-like_dom_sf"/>
</dbReference>
<dbReference type="Gene3D" id="2.130.10.10">
    <property type="entry name" value="YVTN repeat-like/Quinoprotein amine dehydrogenase"/>
    <property type="match status" value="2"/>
</dbReference>
<dbReference type="InterPro" id="IPR001810">
    <property type="entry name" value="F-box_dom"/>
</dbReference>
<dbReference type="OrthoDB" id="2305498at2759"/>
<evidence type="ECO:0000313" key="4">
    <source>
        <dbReference type="EMBL" id="KAA0196139.1"/>
    </source>
</evidence>
<accession>A0A8E0VLI7</accession>
<keyword evidence="5" id="KW-1185">Reference proteome</keyword>
<feature type="domain" description="F-box" evidence="3">
    <location>
        <begin position="1"/>
        <end position="46"/>
    </location>
</feature>
<feature type="region of interest" description="Disordered" evidence="1">
    <location>
        <begin position="324"/>
        <end position="349"/>
    </location>
</feature>
<dbReference type="Proteomes" id="UP000728185">
    <property type="component" value="Unassembled WGS sequence"/>
</dbReference>
<dbReference type="InterPro" id="IPR036047">
    <property type="entry name" value="F-box-like_dom_sf"/>
</dbReference>
<sequence length="509" mass="55763">MCSLDCLPFELLHLLCLYLGASDVLALKAACKKFHLWLGNSFWKKRVLSRCTGQFPCLAGKTVDWISCAIEREYTLELFGPTGHSVRFFQQNGSSPGIDAVHIPPDHSDLLIVGDRGRTITGFSFGRLLECGKWDQVFSDGRTHLGWIWTIKSINDNMVTGSWDGALRSWVITNTDLVLNTSYKLHAPVLCSSFLDTNVVAASAFLLARVIDLRLSPDQQSRCLAVRHQKAILCMDAPNERQICGSKCCADRNLVELHAGGDQWSSSYNSRSSLSSLENSDLGYDQGFSDPLTMLSSLEDTHGSNQPADSSAVVNLSSGDQVVLGGELPPISTGEELTASPSPVQDSPYRSGMVLYTGSDDHFMSGWDLRNPSRPVVKHQFVNYPRKMSLMDNSELWVAEPPNRIHVFDIRRGALECVYTNELPGWVRGFGGLEVTPGGVYACGLHGTVDVFHPTKPIIPMNSKPIAEHIHGSPTCMAYSQGILTVGAGDGSIYLWTSKDKMKSTVDSG</sequence>
<dbReference type="SUPFAM" id="SSF81383">
    <property type="entry name" value="F-box domain"/>
    <property type="match status" value="1"/>
</dbReference>
<dbReference type="PROSITE" id="PS50181">
    <property type="entry name" value="FBOX"/>
    <property type="match status" value="1"/>
</dbReference>
<evidence type="ECO:0000256" key="1">
    <source>
        <dbReference type="SAM" id="MobiDB-lite"/>
    </source>
</evidence>
<keyword evidence="2" id="KW-0732">Signal</keyword>
<feature type="signal peptide" evidence="2">
    <location>
        <begin position="1"/>
        <end position="26"/>
    </location>
</feature>
<reference evidence="4" key="1">
    <citation type="submission" date="2019-05" db="EMBL/GenBank/DDBJ databases">
        <title>Annotation for the trematode Fasciolopsis buski.</title>
        <authorList>
            <person name="Choi Y.-J."/>
        </authorList>
    </citation>
    <scope>NUCLEOTIDE SEQUENCE</scope>
    <source>
        <strain evidence="4">HT</strain>
        <tissue evidence="4">Whole worm</tissue>
    </source>
</reference>
<evidence type="ECO:0000256" key="2">
    <source>
        <dbReference type="SAM" id="SignalP"/>
    </source>
</evidence>
<dbReference type="AlphaFoldDB" id="A0A8E0VLI7"/>
<name>A0A8E0VLI7_9TREM</name>
<evidence type="ECO:0000259" key="3">
    <source>
        <dbReference type="PROSITE" id="PS50181"/>
    </source>
</evidence>
<feature type="chain" id="PRO_5034415516" evidence="2">
    <location>
        <begin position="27"/>
        <end position="509"/>
    </location>
</feature>
<dbReference type="SUPFAM" id="SSF50978">
    <property type="entry name" value="WD40 repeat-like"/>
    <property type="match status" value="1"/>
</dbReference>
<gene>
    <name evidence="4" type="ORF">FBUS_04317</name>
</gene>
<dbReference type="EMBL" id="LUCM01003229">
    <property type="protein sequence ID" value="KAA0196139.1"/>
    <property type="molecule type" value="Genomic_DNA"/>
</dbReference>
<evidence type="ECO:0000313" key="5">
    <source>
        <dbReference type="Proteomes" id="UP000728185"/>
    </source>
</evidence>
<dbReference type="InterPro" id="IPR036322">
    <property type="entry name" value="WD40_repeat_dom_sf"/>
</dbReference>
<comment type="caution">
    <text evidence="4">The sequence shown here is derived from an EMBL/GenBank/DDBJ whole genome shotgun (WGS) entry which is preliminary data.</text>
</comment>